<dbReference type="FunFam" id="3.40.50.720:FF:000084">
    <property type="entry name" value="Short-chain dehydrogenase reductase"/>
    <property type="match status" value="1"/>
</dbReference>
<dbReference type="Pfam" id="PF13561">
    <property type="entry name" value="adh_short_C2"/>
    <property type="match status" value="1"/>
</dbReference>
<dbReference type="EMBL" id="CAADFC020000016">
    <property type="protein sequence ID" value="VIO72949.1"/>
    <property type="molecule type" value="Genomic_DNA"/>
</dbReference>
<dbReference type="PRINTS" id="PR00080">
    <property type="entry name" value="SDRFAMILY"/>
</dbReference>
<organism evidence="5 6">
    <name type="scientific">Bradyrhizobium ivorense</name>
    <dbReference type="NCBI Taxonomy" id="2511166"/>
    <lineage>
        <taxon>Bacteria</taxon>
        <taxon>Pseudomonadati</taxon>
        <taxon>Pseudomonadota</taxon>
        <taxon>Alphaproteobacteria</taxon>
        <taxon>Hyphomicrobiales</taxon>
        <taxon>Nitrobacteraceae</taxon>
        <taxon>Bradyrhizobium</taxon>
    </lineage>
</organism>
<keyword evidence="2" id="KW-0058">Aromatic hydrocarbons catabolism</keyword>
<keyword evidence="3 5" id="KW-0560">Oxidoreductase</keyword>
<evidence type="ECO:0000256" key="3">
    <source>
        <dbReference type="ARBA" id="ARBA00023002"/>
    </source>
</evidence>
<dbReference type="PANTHER" id="PTHR43943">
    <property type="entry name" value="DEHYDROGENASE/REDUCTASE (SDR FAMILY) MEMBER 4"/>
    <property type="match status" value="1"/>
</dbReference>
<evidence type="ECO:0000256" key="4">
    <source>
        <dbReference type="ARBA" id="ARBA00023027"/>
    </source>
</evidence>
<evidence type="ECO:0000313" key="5">
    <source>
        <dbReference type="EMBL" id="VIO72949.1"/>
    </source>
</evidence>
<name>A0A508TDU3_9BRAD</name>
<dbReference type="PANTHER" id="PTHR43943:SF17">
    <property type="entry name" value="3-PHENYLPROPIONATE-DIHYDRODIOL_CINNAMIC ACID-DIHYDRODIOL DEHYDROGENASE"/>
    <property type="match status" value="1"/>
</dbReference>
<dbReference type="InterPro" id="IPR020904">
    <property type="entry name" value="Sc_DH/Rdtase_CS"/>
</dbReference>
<protein>
    <submittedName>
        <fullName evidence="5">Cis-2,3-dihydrobiphenyl-2,3-diol dehydrogenase</fullName>
        <ecNumber evidence="5">1.3.1.56</ecNumber>
    </submittedName>
</protein>
<dbReference type="PROSITE" id="PS00061">
    <property type="entry name" value="ADH_SHORT"/>
    <property type="match status" value="1"/>
</dbReference>
<comment type="similarity">
    <text evidence="1">Belongs to the short-chain dehydrogenases/reductases (SDR) family.</text>
</comment>
<dbReference type="SUPFAM" id="SSF51735">
    <property type="entry name" value="NAD(P)-binding Rossmann-fold domains"/>
    <property type="match status" value="1"/>
</dbReference>
<dbReference type="Gene3D" id="3.40.50.720">
    <property type="entry name" value="NAD(P)-binding Rossmann-like Domain"/>
    <property type="match status" value="1"/>
</dbReference>
<accession>A0A508TDU3</accession>
<proteinExistence type="inferred from homology"/>
<dbReference type="PRINTS" id="PR00081">
    <property type="entry name" value="GDHRDH"/>
</dbReference>
<comment type="caution">
    <text evidence="5">The sequence shown here is derived from an EMBL/GenBank/DDBJ whole genome shotgun (WGS) entry which is preliminary data.</text>
</comment>
<keyword evidence="4" id="KW-0520">NAD</keyword>
<dbReference type="AlphaFoldDB" id="A0A508TDU3"/>
<dbReference type="RefSeq" id="WP_139861729.1">
    <property type="nucleotide sequence ID" value="NZ_CAADFC020000016.1"/>
</dbReference>
<sequence length="259" mass="27016">MQRQLENKVAFITGTTTGIGRAVVKRFLAEGARVVGLARSAAQSGDMTDGYISLTGDVRSASDNQRAVQTAVERFGGLDIFVGNAGIYDNRFPFAEFSPSTLEATFDDIFGVNVKGYMLGAQASYGELSKRRGCIIFTSSISGTHAGFGGTLYVAAKHAITGLTKQLALELAPSVRVNAIASGYVPTNLRGSEGLPESARTPAPRTAADMPLEVLGTPDDHAAAYVFLASDACSRTATGTILTLDGGSTLRGPGSPNRT</sequence>
<evidence type="ECO:0000256" key="2">
    <source>
        <dbReference type="ARBA" id="ARBA00022797"/>
    </source>
</evidence>
<dbReference type="GO" id="GO:0018509">
    <property type="term" value="F:cis-2,3-dihydrobiphenyl-2,3-diol dehydrogenase activity"/>
    <property type="evidence" value="ECO:0007669"/>
    <property type="project" value="UniProtKB-EC"/>
</dbReference>
<evidence type="ECO:0000313" key="6">
    <source>
        <dbReference type="Proteomes" id="UP000328092"/>
    </source>
</evidence>
<evidence type="ECO:0000256" key="1">
    <source>
        <dbReference type="ARBA" id="ARBA00006484"/>
    </source>
</evidence>
<gene>
    <name evidence="5" type="primary">bphB</name>
    <name evidence="5" type="ORF">CI1B_45980</name>
</gene>
<dbReference type="EC" id="1.3.1.56" evidence="5"/>
<keyword evidence="6" id="KW-1185">Reference proteome</keyword>
<dbReference type="Proteomes" id="UP000328092">
    <property type="component" value="Unassembled WGS sequence"/>
</dbReference>
<dbReference type="OrthoDB" id="9785826at2"/>
<dbReference type="InterPro" id="IPR002347">
    <property type="entry name" value="SDR_fam"/>
</dbReference>
<dbReference type="InterPro" id="IPR036291">
    <property type="entry name" value="NAD(P)-bd_dom_sf"/>
</dbReference>
<reference evidence="5" key="1">
    <citation type="submission" date="2019-02" db="EMBL/GenBank/DDBJ databases">
        <authorList>
            <person name="Pothier F.J."/>
        </authorList>
    </citation>
    <scope>NUCLEOTIDE SEQUENCE</scope>
    <source>
        <strain evidence="5">CI-1B</strain>
    </source>
</reference>